<proteinExistence type="predicted"/>
<reference evidence="2 3" key="1">
    <citation type="submission" date="2019-03" db="EMBL/GenBank/DDBJ databases">
        <title>First draft genome of Liparis tanakae, snailfish: a comprehensive survey of snailfish specific genes.</title>
        <authorList>
            <person name="Kim W."/>
            <person name="Song I."/>
            <person name="Jeong J.-H."/>
            <person name="Kim D."/>
            <person name="Kim S."/>
            <person name="Ryu S."/>
            <person name="Song J.Y."/>
            <person name="Lee S.K."/>
        </authorList>
    </citation>
    <scope>NUCLEOTIDE SEQUENCE [LARGE SCALE GENOMIC DNA]</scope>
    <source>
        <tissue evidence="2">Muscle</tissue>
    </source>
</reference>
<sequence>MRTSPSRQENHKHPEGNDEQRIEGRERREKRRETGRDGVRERDGMWNHADLSVTLQVLK</sequence>
<accession>A0A4Z2EXK9</accession>
<name>A0A4Z2EXK9_9TELE</name>
<dbReference type="Proteomes" id="UP000314294">
    <property type="component" value="Unassembled WGS sequence"/>
</dbReference>
<dbReference type="AlphaFoldDB" id="A0A4Z2EXK9"/>
<comment type="caution">
    <text evidence="2">The sequence shown here is derived from an EMBL/GenBank/DDBJ whole genome shotgun (WGS) entry which is preliminary data.</text>
</comment>
<dbReference type="EMBL" id="SRLO01002271">
    <property type="protein sequence ID" value="TNN33340.1"/>
    <property type="molecule type" value="Genomic_DNA"/>
</dbReference>
<feature type="region of interest" description="Disordered" evidence="1">
    <location>
        <begin position="1"/>
        <end position="45"/>
    </location>
</feature>
<evidence type="ECO:0000313" key="2">
    <source>
        <dbReference type="EMBL" id="TNN33340.1"/>
    </source>
</evidence>
<evidence type="ECO:0000256" key="1">
    <source>
        <dbReference type="SAM" id="MobiDB-lite"/>
    </source>
</evidence>
<gene>
    <name evidence="2" type="ORF">EYF80_056500</name>
</gene>
<keyword evidence="3" id="KW-1185">Reference proteome</keyword>
<protein>
    <submittedName>
        <fullName evidence="2">Uncharacterized protein</fullName>
    </submittedName>
</protein>
<organism evidence="2 3">
    <name type="scientific">Liparis tanakae</name>
    <name type="common">Tanaka's snailfish</name>
    <dbReference type="NCBI Taxonomy" id="230148"/>
    <lineage>
        <taxon>Eukaryota</taxon>
        <taxon>Metazoa</taxon>
        <taxon>Chordata</taxon>
        <taxon>Craniata</taxon>
        <taxon>Vertebrata</taxon>
        <taxon>Euteleostomi</taxon>
        <taxon>Actinopterygii</taxon>
        <taxon>Neopterygii</taxon>
        <taxon>Teleostei</taxon>
        <taxon>Neoteleostei</taxon>
        <taxon>Acanthomorphata</taxon>
        <taxon>Eupercaria</taxon>
        <taxon>Perciformes</taxon>
        <taxon>Cottioidei</taxon>
        <taxon>Cottales</taxon>
        <taxon>Liparidae</taxon>
        <taxon>Liparis</taxon>
    </lineage>
</organism>
<evidence type="ECO:0000313" key="3">
    <source>
        <dbReference type="Proteomes" id="UP000314294"/>
    </source>
</evidence>
<feature type="compositionally biased region" description="Basic and acidic residues" evidence="1">
    <location>
        <begin position="8"/>
        <end position="45"/>
    </location>
</feature>